<organism evidence="7 8">
    <name type="scientific">Carnegiea gigantea</name>
    <dbReference type="NCBI Taxonomy" id="171969"/>
    <lineage>
        <taxon>Eukaryota</taxon>
        <taxon>Viridiplantae</taxon>
        <taxon>Streptophyta</taxon>
        <taxon>Embryophyta</taxon>
        <taxon>Tracheophyta</taxon>
        <taxon>Spermatophyta</taxon>
        <taxon>Magnoliopsida</taxon>
        <taxon>eudicotyledons</taxon>
        <taxon>Gunneridae</taxon>
        <taxon>Pentapetalae</taxon>
        <taxon>Caryophyllales</taxon>
        <taxon>Cactineae</taxon>
        <taxon>Cactaceae</taxon>
        <taxon>Cactoideae</taxon>
        <taxon>Echinocereeae</taxon>
        <taxon>Carnegiea</taxon>
    </lineage>
</organism>
<dbReference type="OrthoDB" id="1870062at2759"/>
<dbReference type="PROSITE" id="PS51360">
    <property type="entry name" value="PLUS3"/>
    <property type="match status" value="1"/>
</dbReference>
<comment type="caution">
    <text evidence="7">The sequence shown here is derived from an EMBL/GenBank/DDBJ whole genome shotgun (WGS) entry which is preliminary data.</text>
</comment>
<dbReference type="SUPFAM" id="SSF57903">
    <property type="entry name" value="FYVE/PHD zinc finger"/>
    <property type="match status" value="1"/>
</dbReference>
<dbReference type="InterPro" id="IPR004343">
    <property type="entry name" value="Plus-3_dom"/>
</dbReference>
<dbReference type="Gene3D" id="3.90.70.200">
    <property type="entry name" value="Plus-3 domain"/>
    <property type="match status" value="1"/>
</dbReference>
<proteinExistence type="predicted"/>
<evidence type="ECO:0000313" key="7">
    <source>
        <dbReference type="EMBL" id="KAJ8420549.1"/>
    </source>
</evidence>
<evidence type="ECO:0000259" key="6">
    <source>
        <dbReference type="PROSITE" id="PS51925"/>
    </source>
</evidence>
<feature type="domain" description="DM2" evidence="6">
    <location>
        <begin position="237"/>
        <end position="320"/>
    </location>
</feature>
<evidence type="ECO:0000259" key="5">
    <source>
        <dbReference type="PROSITE" id="PS51360"/>
    </source>
</evidence>
<evidence type="ECO:0000256" key="1">
    <source>
        <dbReference type="ARBA" id="ARBA00022723"/>
    </source>
</evidence>
<evidence type="ECO:0000313" key="8">
    <source>
        <dbReference type="Proteomes" id="UP001153076"/>
    </source>
</evidence>
<dbReference type="Pfam" id="PF03126">
    <property type="entry name" value="Plus-3"/>
    <property type="match status" value="1"/>
</dbReference>
<sequence length="444" mass="51201">MAAAATSNNDLEMSHQEQFPARGGASSDRTAWPRGFRHYLWMVEGTIALQLLAQERMMESCSSDWHFCFICNKTAKFHCFCCPNAVCGQCIPDAEFIVVRGIKGFCINCLRLALLWEERKEVDSDGGKVDFKERGTQEFLFMDYWEIIKKDEGLKLEHLQRAHDLLKRGRNYRSFDDIDEFARNDQNVLNLTNYEDWEWEAVEEYSPSRCAKRKRSKHVKKRKTSILQPKQKAKCNKKEFVGWGSKPLIDFLASVGVDASKELSHYKVMNIVMEHVEKKKLLHPKRKKMILCDQYLQSLLGRKLVNKFRVHGLLEAHFAKSLENTEKGDWCSSEEKSDGVLTHCKRKRNKNSNGNQNQDGVISRDSTTAITPAIAPPPRIVAIVPENINLIYLRRSLVEKLLKQTKNVEAKVIGSFVRVKSDPNNYLQQHPYQLVQVIGKHPME</sequence>
<dbReference type="InterPro" id="IPR045894">
    <property type="entry name" value="At5g08430-like"/>
</dbReference>
<dbReference type="InterPro" id="IPR011011">
    <property type="entry name" value="Znf_FYVE_PHD"/>
</dbReference>
<dbReference type="Gene3D" id="1.10.245.10">
    <property type="entry name" value="SWIB/MDM2 domain"/>
    <property type="match status" value="1"/>
</dbReference>
<protein>
    <submittedName>
        <fullName evidence="7">Uncharacterized protein</fullName>
    </submittedName>
</protein>
<dbReference type="InterPro" id="IPR036128">
    <property type="entry name" value="Plus3-like_sf"/>
</dbReference>
<keyword evidence="3" id="KW-0862">Zinc</keyword>
<feature type="region of interest" description="Disordered" evidence="4">
    <location>
        <begin position="1"/>
        <end position="28"/>
    </location>
</feature>
<dbReference type="PANTHER" id="PTHR46851:SF22">
    <property type="entry name" value="ZINC ION BINDING _ DNA BINDING PROTEIN"/>
    <property type="match status" value="1"/>
</dbReference>
<accession>A0A9Q1GJV3</accession>
<dbReference type="PANTHER" id="PTHR46851">
    <property type="entry name" value="OS01G0884500 PROTEIN"/>
    <property type="match status" value="1"/>
</dbReference>
<dbReference type="SUPFAM" id="SSF47592">
    <property type="entry name" value="SWIB/MDM2 domain"/>
    <property type="match status" value="1"/>
</dbReference>
<dbReference type="GO" id="GO:0008270">
    <property type="term" value="F:zinc ion binding"/>
    <property type="evidence" value="ECO:0007669"/>
    <property type="project" value="UniProtKB-KW"/>
</dbReference>
<feature type="domain" description="Plus3" evidence="5">
    <location>
        <begin position="382"/>
        <end position="444"/>
    </location>
</feature>
<name>A0A9Q1GJV3_9CARY</name>
<evidence type="ECO:0000256" key="4">
    <source>
        <dbReference type="SAM" id="MobiDB-lite"/>
    </source>
</evidence>
<dbReference type="GO" id="GO:0003677">
    <property type="term" value="F:DNA binding"/>
    <property type="evidence" value="ECO:0007669"/>
    <property type="project" value="InterPro"/>
</dbReference>
<gene>
    <name evidence="7" type="ORF">Cgig2_001613</name>
</gene>
<reference evidence="7" key="1">
    <citation type="submission" date="2022-04" db="EMBL/GenBank/DDBJ databases">
        <title>Carnegiea gigantea Genome sequencing and assembly v2.</title>
        <authorList>
            <person name="Copetti D."/>
            <person name="Sanderson M.J."/>
            <person name="Burquez A."/>
            <person name="Wojciechowski M.F."/>
        </authorList>
    </citation>
    <scope>NUCLEOTIDE SEQUENCE</scope>
    <source>
        <strain evidence="7">SGP5-SGP5p</strain>
        <tissue evidence="7">Aerial part</tissue>
    </source>
</reference>
<dbReference type="InterPro" id="IPR036885">
    <property type="entry name" value="SWIB_MDM2_dom_sf"/>
</dbReference>
<keyword evidence="8" id="KW-1185">Reference proteome</keyword>
<evidence type="ECO:0000256" key="2">
    <source>
        <dbReference type="ARBA" id="ARBA00022771"/>
    </source>
</evidence>
<evidence type="ECO:0000256" key="3">
    <source>
        <dbReference type="ARBA" id="ARBA00022833"/>
    </source>
</evidence>
<dbReference type="SUPFAM" id="SSF159042">
    <property type="entry name" value="Plus3-like"/>
    <property type="match status" value="1"/>
</dbReference>
<dbReference type="Proteomes" id="UP001153076">
    <property type="component" value="Unassembled WGS sequence"/>
</dbReference>
<dbReference type="AlphaFoldDB" id="A0A9Q1GJV3"/>
<feature type="compositionally biased region" description="Polar residues" evidence="4">
    <location>
        <begin position="1"/>
        <end position="11"/>
    </location>
</feature>
<dbReference type="PROSITE" id="PS51925">
    <property type="entry name" value="SWIB_MDM2"/>
    <property type="match status" value="1"/>
</dbReference>
<keyword evidence="1" id="KW-0479">Metal-binding</keyword>
<dbReference type="EMBL" id="JAKOGI010003351">
    <property type="protein sequence ID" value="KAJ8420549.1"/>
    <property type="molecule type" value="Genomic_DNA"/>
</dbReference>
<dbReference type="InterPro" id="IPR003121">
    <property type="entry name" value="SWIB_MDM2_domain"/>
</dbReference>
<dbReference type="Pfam" id="PF02201">
    <property type="entry name" value="SWIB"/>
    <property type="match status" value="1"/>
</dbReference>
<keyword evidence="2" id="KW-0863">Zinc-finger</keyword>
<dbReference type="SMART" id="SM00719">
    <property type="entry name" value="Plus3"/>
    <property type="match status" value="1"/>
</dbReference>